<keyword evidence="2" id="KW-1185">Reference proteome</keyword>
<name>W0LE88_9GAMM</name>
<accession>W0LE88</accession>
<reference evidence="1 2" key="2">
    <citation type="submission" date="2015-03" db="EMBL/GenBank/DDBJ databases">
        <authorList>
            <person name="Chan K.-G."/>
        </authorList>
    </citation>
    <scope>NUCLEOTIDE SEQUENCE [LARGE SCALE GENOMIC DNA]</scope>
    <source>
        <strain evidence="1 2">RB-25</strain>
    </source>
</reference>
<organism evidence="1 2">
    <name type="scientific">Chania multitudinisentens RB-25</name>
    <dbReference type="NCBI Taxonomy" id="1441930"/>
    <lineage>
        <taxon>Bacteria</taxon>
        <taxon>Pseudomonadati</taxon>
        <taxon>Pseudomonadota</taxon>
        <taxon>Gammaproteobacteria</taxon>
        <taxon>Enterobacterales</taxon>
        <taxon>Yersiniaceae</taxon>
        <taxon>Chania</taxon>
    </lineage>
</organism>
<dbReference type="EMBL" id="CP007044">
    <property type="protein sequence ID" value="AHG22173.1"/>
    <property type="molecule type" value="Genomic_DNA"/>
</dbReference>
<dbReference type="RefSeq" id="WP_024910282.1">
    <property type="nucleotide sequence ID" value="NZ_CP007044.2"/>
</dbReference>
<dbReference type="OrthoDB" id="6497344at2"/>
<dbReference type="AlphaFoldDB" id="W0LE88"/>
<evidence type="ECO:0000313" key="2">
    <source>
        <dbReference type="Proteomes" id="UP000019030"/>
    </source>
</evidence>
<dbReference type="HOGENOM" id="CLU_2571923_0_0_6"/>
<gene>
    <name evidence="1" type="ORF">Z042_23085</name>
</gene>
<dbReference type="PATRIC" id="fig|1441930.4.peg.4566"/>
<dbReference type="Proteomes" id="UP000019030">
    <property type="component" value="Chromosome"/>
</dbReference>
<sequence length="81" mass="9191">MIQKHPVTEQERQCINDGIHKLRQVGKFDGANTQAAISARLREVSAVRHGVLKQVCTVHHEETGKTTWFYRLVPSQAEVRA</sequence>
<proteinExistence type="predicted"/>
<evidence type="ECO:0000313" key="1">
    <source>
        <dbReference type="EMBL" id="AHG22173.1"/>
    </source>
</evidence>
<reference evidence="1 2" key="1">
    <citation type="submission" date="2014-01" db="EMBL/GenBank/DDBJ databases">
        <title>Isolation of Serratia multitudinisentens RB-25 from Ex-Landfill site.</title>
        <authorList>
            <person name="Robson E.H.J."/>
        </authorList>
    </citation>
    <scope>NUCLEOTIDE SEQUENCE [LARGE SCALE GENOMIC DNA]</scope>
    <source>
        <strain evidence="1 2">RB-25</strain>
    </source>
</reference>
<protein>
    <submittedName>
        <fullName evidence="1">Uncharacterized protein</fullName>
    </submittedName>
</protein>
<dbReference type="STRING" id="1441930.Z042_23085"/>
<dbReference type="KEGG" id="sfo:Z042_23085"/>